<dbReference type="SUPFAM" id="SSF55729">
    <property type="entry name" value="Acyl-CoA N-acyltransferases (Nat)"/>
    <property type="match status" value="1"/>
</dbReference>
<sequence length="202" mass="23497">MPAIGCFQELIGWIESEARPIYSFHPYGLQFAILHLRSARLISSEPGNISEMLTFKPATGDQYETFFQLMLNEASDYLMRTMELMHMTLEQSRHLFEHIGQVYGIYEDDKSVGFYWVEERDKVLHLHGLVLREEFQGKGIGTQVLKMLESEYGPRVAAIELGVHQSNEKAKRLYERMGFQTVTYRSELGFYIMRKSLRDDPA</sequence>
<dbReference type="CDD" id="cd04301">
    <property type="entry name" value="NAT_SF"/>
    <property type="match status" value="1"/>
</dbReference>
<evidence type="ECO:0000259" key="3">
    <source>
        <dbReference type="PROSITE" id="PS51186"/>
    </source>
</evidence>
<dbReference type="InterPro" id="IPR016181">
    <property type="entry name" value="Acyl_CoA_acyltransferase"/>
</dbReference>
<keyword evidence="2" id="KW-0012">Acyltransferase</keyword>
<dbReference type="EMBL" id="DSYK01000712">
    <property type="protein sequence ID" value="HGS23000.1"/>
    <property type="molecule type" value="Genomic_DNA"/>
</dbReference>
<evidence type="ECO:0000256" key="2">
    <source>
        <dbReference type="ARBA" id="ARBA00023315"/>
    </source>
</evidence>
<feature type="domain" description="N-acetyltransferase" evidence="3">
    <location>
        <begin position="53"/>
        <end position="198"/>
    </location>
</feature>
<dbReference type="GO" id="GO:0016747">
    <property type="term" value="F:acyltransferase activity, transferring groups other than amino-acyl groups"/>
    <property type="evidence" value="ECO:0007669"/>
    <property type="project" value="InterPro"/>
</dbReference>
<dbReference type="AlphaFoldDB" id="A0A7C4PLN9"/>
<comment type="caution">
    <text evidence="4">The sequence shown here is derived from an EMBL/GenBank/DDBJ whole genome shotgun (WGS) entry which is preliminary data.</text>
</comment>
<gene>
    <name evidence="4" type="ORF">ENT37_14190</name>
</gene>
<proteinExistence type="predicted"/>
<organism evidence="4">
    <name type="scientific">Anaerolinea thermolimosa</name>
    <dbReference type="NCBI Taxonomy" id="229919"/>
    <lineage>
        <taxon>Bacteria</taxon>
        <taxon>Bacillati</taxon>
        <taxon>Chloroflexota</taxon>
        <taxon>Anaerolineae</taxon>
        <taxon>Anaerolineales</taxon>
        <taxon>Anaerolineaceae</taxon>
        <taxon>Anaerolinea</taxon>
    </lineage>
</organism>
<keyword evidence="1 4" id="KW-0808">Transferase</keyword>
<dbReference type="Gene3D" id="3.40.630.30">
    <property type="match status" value="1"/>
</dbReference>
<protein>
    <submittedName>
        <fullName evidence="4">GNAT family N-acetyltransferase</fullName>
    </submittedName>
</protein>
<dbReference type="InterPro" id="IPR000182">
    <property type="entry name" value="GNAT_dom"/>
</dbReference>
<dbReference type="PANTHER" id="PTHR43420:SF47">
    <property type="entry name" value="N-ACETYLTRANSFERASE DOMAIN-CONTAINING PROTEIN"/>
    <property type="match status" value="1"/>
</dbReference>
<accession>A0A7C4PLN9</accession>
<name>A0A7C4PLN9_9CHLR</name>
<evidence type="ECO:0000256" key="1">
    <source>
        <dbReference type="ARBA" id="ARBA00022679"/>
    </source>
</evidence>
<evidence type="ECO:0000313" key="4">
    <source>
        <dbReference type="EMBL" id="HGS23000.1"/>
    </source>
</evidence>
<dbReference type="PANTHER" id="PTHR43420">
    <property type="entry name" value="ACETYLTRANSFERASE"/>
    <property type="match status" value="1"/>
</dbReference>
<dbReference type="PROSITE" id="PS51186">
    <property type="entry name" value="GNAT"/>
    <property type="match status" value="1"/>
</dbReference>
<dbReference type="Pfam" id="PF00583">
    <property type="entry name" value="Acetyltransf_1"/>
    <property type="match status" value="1"/>
</dbReference>
<reference evidence="4" key="1">
    <citation type="journal article" date="2020" name="mSystems">
        <title>Genome- and Community-Level Interaction Insights into Carbon Utilization and Element Cycling Functions of Hydrothermarchaeota in Hydrothermal Sediment.</title>
        <authorList>
            <person name="Zhou Z."/>
            <person name="Liu Y."/>
            <person name="Xu W."/>
            <person name="Pan J."/>
            <person name="Luo Z.H."/>
            <person name="Li M."/>
        </authorList>
    </citation>
    <scope>NUCLEOTIDE SEQUENCE [LARGE SCALE GENOMIC DNA]</scope>
    <source>
        <strain evidence="4">SpSt-573</strain>
    </source>
</reference>
<dbReference type="InterPro" id="IPR050680">
    <property type="entry name" value="YpeA/RimI_acetyltransf"/>
</dbReference>